<accession>A0AAV9PMD3</accession>
<feature type="compositionally biased region" description="Acidic residues" evidence="1">
    <location>
        <begin position="664"/>
        <end position="678"/>
    </location>
</feature>
<feature type="compositionally biased region" description="Polar residues" evidence="1">
    <location>
        <begin position="645"/>
        <end position="660"/>
    </location>
</feature>
<name>A0AAV9PMD3_9PEZI</name>
<dbReference type="GeneID" id="89921449"/>
<evidence type="ECO:0000313" key="2">
    <source>
        <dbReference type="EMBL" id="KAK5174961.1"/>
    </source>
</evidence>
<reference evidence="2 3" key="1">
    <citation type="submission" date="2023-08" db="EMBL/GenBank/DDBJ databases">
        <title>Black Yeasts Isolated from many extreme environments.</title>
        <authorList>
            <person name="Coleine C."/>
            <person name="Stajich J.E."/>
            <person name="Selbmann L."/>
        </authorList>
    </citation>
    <scope>NUCLEOTIDE SEQUENCE [LARGE SCALE GENOMIC DNA]</scope>
    <source>
        <strain evidence="2 3">CCFEE 5935</strain>
    </source>
</reference>
<feature type="compositionally biased region" description="Acidic residues" evidence="1">
    <location>
        <begin position="16"/>
        <end position="40"/>
    </location>
</feature>
<dbReference type="EMBL" id="JAVRRT010000001">
    <property type="protein sequence ID" value="KAK5174961.1"/>
    <property type="molecule type" value="Genomic_DNA"/>
</dbReference>
<evidence type="ECO:0000256" key="1">
    <source>
        <dbReference type="SAM" id="MobiDB-lite"/>
    </source>
</evidence>
<comment type="caution">
    <text evidence="2">The sequence shown here is derived from an EMBL/GenBank/DDBJ whole genome shotgun (WGS) entry which is preliminary data.</text>
</comment>
<gene>
    <name evidence="2" type="ORF">LTR77_000097</name>
</gene>
<evidence type="ECO:0000313" key="3">
    <source>
        <dbReference type="Proteomes" id="UP001337655"/>
    </source>
</evidence>
<feature type="compositionally biased region" description="Basic and acidic residues" evidence="1">
    <location>
        <begin position="347"/>
        <end position="361"/>
    </location>
</feature>
<feature type="region of interest" description="Disordered" evidence="1">
    <location>
        <begin position="220"/>
        <end position="314"/>
    </location>
</feature>
<feature type="compositionally biased region" description="Polar residues" evidence="1">
    <location>
        <begin position="250"/>
        <end position="276"/>
    </location>
</feature>
<dbReference type="AlphaFoldDB" id="A0AAV9PMD3"/>
<sequence>MASAATLAPESRPALEMEEDDEQVEEYEFSSDEESEEEDNVHDTDHYKFSDGVIPIDSDDEEEEDVASITLRHKARPWRDPGFTDAVREKWERSYLMLPNYPMGGDWQRTEIYQRQKDLEMAKYLKDYPPERWTLPRPEANAAVANLEERRKWRQLGMRIFGAQADHQLYQGAPMYHPGFAPHPQHPMHPQMYPQMPYGPLPPQHQHILPTQANFAVRPPGQIGYPHQQPNMYHPQMNMQPQMLGPQYANGGSKSRGNSNQRQRQTSTVPPTQSNIRIPPYKARDRPSDQKPTSKPGKRQGRRPAQAQEFPWNRQLDFQAERIKATWDVSQYDQSIRYEIDRVHERNKLKVDNHDKKDKDPPGTPDAGGMEQSRQQSNTPGSGSDPDRPPSRTGPKPGNKGANFTRQDCYGFKGLDDRQRAMALLQTANPIPEDVMDAYEKGQVSLEQTADIMICWNPNKTGFSQELEKAYFRIKDHLATVDQLERTPILTDTAVEFIIDFCPDMLWRELLLRIVTETSYGNMGIRNRICWNGDHFDKATITKRIGSALGIKQQQAATRQPRRPAARSSSPAQEKVKGYAEGEDDWYNNNVLDYNAYMAFFKLRVTARGTIDLKRPAASGRGAGEDEEMGEGEGGPKKKRARTGESMTSPETISSNQNTPGAEAGEEDEGEGEEEENDKDAVSMQSDTLLDEIED</sequence>
<feature type="region of interest" description="Disordered" evidence="1">
    <location>
        <begin position="1"/>
        <end position="61"/>
    </location>
</feature>
<dbReference type="RefSeq" id="XP_064663599.1">
    <property type="nucleotide sequence ID" value="XM_064797365.1"/>
</dbReference>
<organism evidence="2 3">
    <name type="scientific">Saxophila tyrrhenica</name>
    <dbReference type="NCBI Taxonomy" id="1690608"/>
    <lineage>
        <taxon>Eukaryota</taxon>
        <taxon>Fungi</taxon>
        <taxon>Dikarya</taxon>
        <taxon>Ascomycota</taxon>
        <taxon>Pezizomycotina</taxon>
        <taxon>Dothideomycetes</taxon>
        <taxon>Dothideomycetidae</taxon>
        <taxon>Mycosphaerellales</taxon>
        <taxon>Extremaceae</taxon>
        <taxon>Saxophila</taxon>
    </lineage>
</organism>
<feature type="region of interest" description="Disordered" evidence="1">
    <location>
        <begin position="347"/>
        <end position="407"/>
    </location>
</feature>
<dbReference type="Proteomes" id="UP001337655">
    <property type="component" value="Unassembled WGS sequence"/>
</dbReference>
<proteinExistence type="predicted"/>
<protein>
    <submittedName>
        <fullName evidence="2">Uncharacterized protein</fullName>
    </submittedName>
</protein>
<feature type="region of interest" description="Disordered" evidence="1">
    <location>
        <begin position="615"/>
        <end position="695"/>
    </location>
</feature>
<keyword evidence="3" id="KW-1185">Reference proteome</keyword>
<feature type="region of interest" description="Disordered" evidence="1">
    <location>
        <begin position="550"/>
        <end position="578"/>
    </location>
</feature>